<evidence type="ECO:0000259" key="1">
    <source>
        <dbReference type="Pfam" id="PF18899"/>
    </source>
</evidence>
<comment type="caution">
    <text evidence="2">The sequence shown here is derived from an EMBL/GenBank/DDBJ whole genome shotgun (WGS) entry which is preliminary data.</text>
</comment>
<gene>
    <name evidence="2" type="ORF">SDC9_110119</name>
</gene>
<dbReference type="GO" id="GO:0003676">
    <property type="term" value="F:nucleic acid binding"/>
    <property type="evidence" value="ECO:0007669"/>
    <property type="project" value="InterPro"/>
</dbReference>
<accession>A0A645BCM7</accession>
<evidence type="ECO:0000313" key="2">
    <source>
        <dbReference type="EMBL" id="MPM63239.1"/>
    </source>
</evidence>
<dbReference type="EMBL" id="VSSQ01019295">
    <property type="protein sequence ID" value="MPM63239.1"/>
    <property type="molecule type" value="Genomic_DNA"/>
</dbReference>
<sequence>MADTKLFKIIGNSVHKIEGQSVAIEKILQTLLENHLDDFLGVRFLATEYSTGQIHKGRIDTLGVDENNCPVIIEYKRSINENVINQGLFYLDWLLDHKAEFKFLVQENLGIERTKTIDWNGTRLLCIASDFTRYDQLAVNHINHNIELLRYRRYGDDLLLLELVNSTEITDLPSSTSHGKDKYIDSSVEEKLNKASEQLKNLFEDLKAYIISLGDDVQVKVLKNYFAFKRIKNFACVEVHPQTNQIIIYVKSDFLDFIPEQGFTRDVRNIGHFATGDLEITITKESELEKAKSLIERSYQDN</sequence>
<name>A0A645BCM7_9ZZZZ</name>
<dbReference type="Gene3D" id="3.40.1350.10">
    <property type="match status" value="1"/>
</dbReference>
<reference evidence="2" key="1">
    <citation type="submission" date="2019-08" db="EMBL/GenBank/DDBJ databases">
        <authorList>
            <person name="Kucharzyk K."/>
            <person name="Murdoch R.W."/>
            <person name="Higgins S."/>
            <person name="Loffler F."/>
        </authorList>
    </citation>
    <scope>NUCLEOTIDE SEQUENCE</scope>
</reference>
<dbReference type="InterPro" id="IPR043714">
    <property type="entry name" value="DUF5655"/>
</dbReference>
<organism evidence="2">
    <name type="scientific">bioreactor metagenome</name>
    <dbReference type="NCBI Taxonomy" id="1076179"/>
    <lineage>
        <taxon>unclassified sequences</taxon>
        <taxon>metagenomes</taxon>
        <taxon>ecological metagenomes</taxon>
    </lineage>
</organism>
<feature type="domain" description="DUF5655" evidence="1">
    <location>
        <begin position="189"/>
        <end position="302"/>
    </location>
</feature>
<protein>
    <recommendedName>
        <fullName evidence="1">DUF5655 domain-containing protein</fullName>
    </recommendedName>
</protein>
<dbReference type="AlphaFoldDB" id="A0A645BCM7"/>
<dbReference type="InterPro" id="IPR011856">
    <property type="entry name" value="tRNA_endonuc-like_dom_sf"/>
</dbReference>
<proteinExistence type="predicted"/>
<dbReference type="Pfam" id="PF18899">
    <property type="entry name" value="DUF5655"/>
    <property type="match status" value="1"/>
</dbReference>